<comment type="caution">
    <text evidence="4">The sequence shown here is derived from an EMBL/GenBank/DDBJ whole genome shotgun (WGS) entry which is preliminary data.</text>
</comment>
<sequence>MMDTEPGFALMSSGQLQSSPTATTIVRQDKSAQRPTRHSEYCTDSPSSSGQQAQLPVEDELIAYQPINIPSLGVAGGDIDPLGLWSVPSFVTYDLSGISNEDIAYLQNKGCFDFPDKRMLDELLPYYFDYIHPHMPFIDETEFWYMYRTHYHNTEVSLDSSRPSFSLLLFQAILFATTTCAPMSLLRSLGYTSRSTARRNAFFRVRALYSLDIERDNLVLVQTFLLMSYWNEEVGEDKDGWHWAGLAVSLALQLGLHRQPSSKSTLTQRQQTIRRRCWWGCVVRDRLVALSQHRKPRIRLKDSDVEILTLADYNVGLRSGMSNLSSAEELGKRTAMSMFSLQLIRLVLCVERDDDLFHEQAYTPSPTSPPETWSRKEIVPFDDGLMIGHAGLDSWRLNLPEVLQLSTCPDADESILPCILVHRNVLQIYYHKLILSMVTGLLWPTRVSMGQASKDINLAYTSTLALVKLHNNLVDYDAIHCIPGSCFDAALFTRFDGELQTPPAVVCPLQTRSPSREATQIQSPISSAIFSANLDYQPEINRDHRTNMTTSCDYLNILDGDQPILDLKC</sequence>
<proteinExistence type="predicted"/>
<dbReference type="GO" id="GO:0003677">
    <property type="term" value="F:DNA binding"/>
    <property type="evidence" value="ECO:0007669"/>
    <property type="project" value="InterPro"/>
</dbReference>
<feature type="compositionally biased region" description="Polar residues" evidence="2">
    <location>
        <begin position="12"/>
        <end position="26"/>
    </location>
</feature>
<dbReference type="InterPro" id="IPR052761">
    <property type="entry name" value="Fungal_Detox/Toxin_TFs"/>
</dbReference>
<dbReference type="CDD" id="cd12148">
    <property type="entry name" value="fungal_TF_MHR"/>
    <property type="match status" value="1"/>
</dbReference>
<evidence type="ECO:0000313" key="4">
    <source>
        <dbReference type="EMBL" id="KAF4415775.1"/>
    </source>
</evidence>
<dbReference type="OrthoDB" id="4161332at2759"/>
<feature type="compositionally biased region" description="Basic and acidic residues" evidence="2">
    <location>
        <begin position="27"/>
        <end position="41"/>
    </location>
</feature>
<dbReference type="AlphaFoldDB" id="A0A8H4J9U3"/>
<protein>
    <submittedName>
        <fullName evidence="4">Cutinase transcription factor 1 beta</fullName>
    </submittedName>
</protein>
<name>A0A8H4J9U3_9HYPO</name>
<evidence type="ECO:0000256" key="2">
    <source>
        <dbReference type="SAM" id="MobiDB-lite"/>
    </source>
</evidence>
<dbReference type="Pfam" id="PF04082">
    <property type="entry name" value="Fungal_trans"/>
    <property type="match status" value="1"/>
</dbReference>
<dbReference type="PANTHER" id="PTHR47425">
    <property type="entry name" value="FARB-RELATED"/>
    <property type="match status" value="1"/>
</dbReference>
<feature type="domain" description="Xylanolytic transcriptional activator regulatory" evidence="3">
    <location>
        <begin position="240"/>
        <end position="315"/>
    </location>
</feature>
<keyword evidence="1" id="KW-0539">Nucleus</keyword>
<dbReference type="GO" id="GO:0006351">
    <property type="term" value="P:DNA-templated transcription"/>
    <property type="evidence" value="ECO:0007669"/>
    <property type="project" value="InterPro"/>
</dbReference>
<evidence type="ECO:0000259" key="3">
    <source>
        <dbReference type="SMART" id="SM00906"/>
    </source>
</evidence>
<gene>
    <name evidence="4" type="ORF">FACUT_13125</name>
</gene>
<keyword evidence="5" id="KW-1185">Reference proteome</keyword>
<dbReference type="Proteomes" id="UP000536711">
    <property type="component" value="Unassembled WGS sequence"/>
</dbReference>
<dbReference type="GO" id="GO:0008270">
    <property type="term" value="F:zinc ion binding"/>
    <property type="evidence" value="ECO:0007669"/>
    <property type="project" value="InterPro"/>
</dbReference>
<evidence type="ECO:0000256" key="1">
    <source>
        <dbReference type="ARBA" id="ARBA00023242"/>
    </source>
</evidence>
<dbReference type="PANTHER" id="PTHR47425:SF2">
    <property type="entry name" value="FARB-RELATED"/>
    <property type="match status" value="1"/>
</dbReference>
<dbReference type="EMBL" id="JAADJF010000514">
    <property type="protein sequence ID" value="KAF4415775.1"/>
    <property type="molecule type" value="Genomic_DNA"/>
</dbReference>
<evidence type="ECO:0000313" key="5">
    <source>
        <dbReference type="Proteomes" id="UP000536711"/>
    </source>
</evidence>
<dbReference type="InterPro" id="IPR007219">
    <property type="entry name" value="XnlR_reg_dom"/>
</dbReference>
<feature type="compositionally biased region" description="Polar residues" evidence="2">
    <location>
        <begin position="42"/>
        <end position="53"/>
    </location>
</feature>
<organism evidence="4 5">
    <name type="scientific">Fusarium acutatum</name>
    <dbReference type="NCBI Taxonomy" id="78861"/>
    <lineage>
        <taxon>Eukaryota</taxon>
        <taxon>Fungi</taxon>
        <taxon>Dikarya</taxon>
        <taxon>Ascomycota</taxon>
        <taxon>Pezizomycotina</taxon>
        <taxon>Sordariomycetes</taxon>
        <taxon>Hypocreomycetidae</taxon>
        <taxon>Hypocreales</taxon>
        <taxon>Nectriaceae</taxon>
        <taxon>Fusarium</taxon>
        <taxon>Fusarium fujikuroi species complex</taxon>
    </lineage>
</organism>
<accession>A0A8H4J9U3</accession>
<dbReference type="SMART" id="SM00906">
    <property type="entry name" value="Fungal_trans"/>
    <property type="match status" value="1"/>
</dbReference>
<reference evidence="4 5" key="1">
    <citation type="submission" date="2020-01" db="EMBL/GenBank/DDBJ databases">
        <title>Identification and distribution of gene clusters putatively required for synthesis of sphingolipid metabolism inhibitors in phylogenetically diverse species of the filamentous fungus Fusarium.</title>
        <authorList>
            <person name="Kim H.-S."/>
            <person name="Busman M."/>
            <person name="Brown D.W."/>
            <person name="Divon H."/>
            <person name="Uhlig S."/>
            <person name="Proctor R.H."/>
        </authorList>
    </citation>
    <scope>NUCLEOTIDE SEQUENCE [LARGE SCALE GENOMIC DNA]</scope>
    <source>
        <strain evidence="4 5">NRRL 13308</strain>
    </source>
</reference>
<feature type="region of interest" description="Disordered" evidence="2">
    <location>
        <begin position="1"/>
        <end position="53"/>
    </location>
</feature>